<dbReference type="PROSITE" id="PS51686">
    <property type="entry name" value="SAM_MT_RSMB_NOP"/>
    <property type="match status" value="1"/>
</dbReference>
<dbReference type="Proteomes" id="UP000799441">
    <property type="component" value="Unassembled WGS sequence"/>
</dbReference>
<dbReference type="Gene3D" id="3.40.50.150">
    <property type="entry name" value="Vaccinia Virus protein VP39"/>
    <property type="match status" value="1"/>
</dbReference>
<name>A0A9P4QCQ9_9PEZI</name>
<evidence type="ECO:0000256" key="4">
    <source>
        <dbReference type="ARBA" id="ARBA00022679"/>
    </source>
</evidence>
<feature type="binding site" evidence="11">
    <location>
        <position position="252"/>
    </location>
    <ligand>
        <name>S-adenosyl-L-methionine</name>
        <dbReference type="ChEBI" id="CHEBI:59789"/>
    </ligand>
</feature>
<evidence type="ECO:0000256" key="7">
    <source>
        <dbReference type="ARBA" id="ARBA00022946"/>
    </source>
</evidence>
<keyword evidence="6 11" id="KW-0694">RNA-binding</keyword>
<evidence type="ECO:0000256" key="11">
    <source>
        <dbReference type="PROSITE-ProRule" id="PRU01023"/>
    </source>
</evidence>
<evidence type="ECO:0000259" key="12">
    <source>
        <dbReference type="PROSITE" id="PS51686"/>
    </source>
</evidence>
<dbReference type="SUPFAM" id="SSF53335">
    <property type="entry name" value="S-adenosyl-L-methionine-dependent methyltransferases"/>
    <property type="match status" value="1"/>
</dbReference>
<dbReference type="InterPro" id="IPR029063">
    <property type="entry name" value="SAM-dependent_MTases_sf"/>
</dbReference>
<keyword evidence="2" id="KW-0698">rRNA processing</keyword>
<dbReference type="GO" id="GO:0005762">
    <property type="term" value="C:mitochondrial large ribosomal subunit"/>
    <property type="evidence" value="ECO:0007669"/>
    <property type="project" value="TreeGrafter"/>
</dbReference>
<dbReference type="InterPro" id="IPR049560">
    <property type="entry name" value="MeTrfase_RsmB-F_NOP2_cat"/>
</dbReference>
<evidence type="ECO:0000256" key="9">
    <source>
        <dbReference type="ARBA" id="ARBA00042050"/>
    </source>
</evidence>
<accession>A0A9P4QCQ9</accession>
<dbReference type="GO" id="GO:0003723">
    <property type="term" value="F:RNA binding"/>
    <property type="evidence" value="ECO:0007669"/>
    <property type="project" value="UniProtKB-UniRule"/>
</dbReference>
<keyword evidence="7" id="KW-0809">Transit peptide</keyword>
<evidence type="ECO:0000256" key="3">
    <source>
        <dbReference type="ARBA" id="ARBA00022603"/>
    </source>
</evidence>
<protein>
    <recommendedName>
        <fullName evidence="9">NOL1/NOP2/Sun domain family member 4</fullName>
    </recommendedName>
</protein>
<proteinExistence type="inferred from homology"/>
<comment type="subcellular location">
    <subcellularLocation>
        <location evidence="1">Mitochondrion</location>
    </subcellularLocation>
</comment>
<dbReference type="InterPro" id="IPR001678">
    <property type="entry name" value="MeTrfase_RsmB-F_NOP2_dom"/>
</dbReference>
<dbReference type="Pfam" id="PF01189">
    <property type="entry name" value="Methyltr_RsmB-F"/>
    <property type="match status" value="1"/>
</dbReference>
<feature type="binding site" evidence="11">
    <location>
        <position position="196"/>
    </location>
    <ligand>
        <name>S-adenosyl-L-methionine</name>
        <dbReference type="ChEBI" id="CHEBI:59789"/>
    </ligand>
</feature>
<keyword evidence="4 11" id="KW-0808">Transferase</keyword>
<evidence type="ECO:0000256" key="10">
    <source>
        <dbReference type="ARBA" id="ARBA00049302"/>
    </source>
</evidence>
<feature type="domain" description="SAM-dependent MTase RsmB/NOP-type" evidence="12">
    <location>
        <begin position="51"/>
        <end position="383"/>
    </location>
</feature>
<feature type="binding site" evidence="11">
    <location>
        <position position="229"/>
    </location>
    <ligand>
        <name>S-adenosyl-L-methionine</name>
        <dbReference type="ChEBI" id="CHEBI:59789"/>
    </ligand>
</feature>
<dbReference type="InterPro" id="IPR023267">
    <property type="entry name" value="RCMT"/>
</dbReference>
<dbReference type="PANTHER" id="PTHR22808">
    <property type="entry name" value="NCL1 YEAST -RELATED NOL1/NOP2/FMU SUN DOMAIN-CONTAINING"/>
    <property type="match status" value="1"/>
</dbReference>
<dbReference type="GO" id="GO:0031167">
    <property type="term" value="P:rRNA methylation"/>
    <property type="evidence" value="ECO:0007669"/>
    <property type="project" value="TreeGrafter"/>
</dbReference>
<feature type="active site" description="Nucleophile" evidence="11">
    <location>
        <position position="315"/>
    </location>
</feature>
<evidence type="ECO:0000256" key="5">
    <source>
        <dbReference type="ARBA" id="ARBA00022691"/>
    </source>
</evidence>
<comment type="catalytic activity">
    <reaction evidence="10">
        <text>a cytidine in rRNA + S-adenosyl-L-methionine = a 5-methylcytidine in rRNA + S-adenosyl-L-homocysteine + H(+)</text>
        <dbReference type="Rhea" id="RHEA:61484"/>
        <dbReference type="Rhea" id="RHEA-COMP:15836"/>
        <dbReference type="Rhea" id="RHEA-COMP:15837"/>
        <dbReference type="ChEBI" id="CHEBI:15378"/>
        <dbReference type="ChEBI" id="CHEBI:57856"/>
        <dbReference type="ChEBI" id="CHEBI:59789"/>
        <dbReference type="ChEBI" id="CHEBI:74483"/>
        <dbReference type="ChEBI" id="CHEBI:82748"/>
    </reaction>
</comment>
<dbReference type="GO" id="GO:0008173">
    <property type="term" value="F:RNA methyltransferase activity"/>
    <property type="evidence" value="ECO:0007669"/>
    <property type="project" value="InterPro"/>
</dbReference>
<evidence type="ECO:0000313" key="14">
    <source>
        <dbReference type="Proteomes" id="UP000799441"/>
    </source>
</evidence>
<organism evidence="13 14">
    <name type="scientific">Polychaeton citri CBS 116435</name>
    <dbReference type="NCBI Taxonomy" id="1314669"/>
    <lineage>
        <taxon>Eukaryota</taxon>
        <taxon>Fungi</taxon>
        <taxon>Dikarya</taxon>
        <taxon>Ascomycota</taxon>
        <taxon>Pezizomycotina</taxon>
        <taxon>Dothideomycetes</taxon>
        <taxon>Dothideomycetidae</taxon>
        <taxon>Capnodiales</taxon>
        <taxon>Capnodiaceae</taxon>
        <taxon>Polychaeton</taxon>
    </lineage>
</organism>
<dbReference type="Gene3D" id="6.20.240.40">
    <property type="match status" value="1"/>
</dbReference>
<dbReference type="PRINTS" id="PR02008">
    <property type="entry name" value="RCMTFAMILY"/>
</dbReference>
<keyword evidence="3 11" id="KW-0489">Methyltransferase</keyword>
<dbReference type="OrthoDB" id="427002at2759"/>
<keyword evidence="14" id="KW-1185">Reference proteome</keyword>
<dbReference type="AlphaFoldDB" id="A0A9P4QCQ9"/>
<keyword evidence="5 11" id="KW-0949">S-adenosyl-L-methionine</keyword>
<dbReference type="PANTHER" id="PTHR22808:SF3">
    <property type="entry name" value="5-METHYLCYTOSINE RRNA METHYLTRANSFERASE NSUN4"/>
    <property type="match status" value="1"/>
</dbReference>
<evidence type="ECO:0000256" key="6">
    <source>
        <dbReference type="ARBA" id="ARBA00022884"/>
    </source>
</evidence>
<reference evidence="13" key="1">
    <citation type="journal article" date="2020" name="Stud. Mycol.">
        <title>101 Dothideomycetes genomes: a test case for predicting lifestyles and emergence of pathogens.</title>
        <authorList>
            <person name="Haridas S."/>
            <person name="Albert R."/>
            <person name="Binder M."/>
            <person name="Bloem J."/>
            <person name="Labutti K."/>
            <person name="Salamov A."/>
            <person name="Andreopoulos B."/>
            <person name="Baker S."/>
            <person name="Barry K."/>
            <person name="Bills G."/>
            <person name="Bluhm B."/>
            <person name="Cannon C."/>
            <person name="Castanera R."/>
            <person name="Culley D."/>
            <person name="Daum C."/>
            <person name="Ezra D."/>
            <person name="Gonzalez J."/>
            <person name="Henrissat B."/>
            <person name="Kuo A."/>
            <person name="Liang C."/>
            <person name="Lipzen A."/>
            <person name="Lutzoni F."/>
            <person name="Magnuson J."/>
            <person name="Mondo S."/>
            <person name="Nolan M."/>
            <person name="Ohm R."/>
            <person name="Pangilinan J."/>
            <person name="Park H.-J."/>
            <person name="Ramirez L."/>
            <person name="Alfaro M."/>
            <person name="Sun H."/>
            <person name="Tritt A."/>
            <person name="Yoshinaga Y."/>
            <person name="Zwiers L.-H."/>
            <person name="Turgeon B."/>
            <person name="Goodwin S."/>
            <person name="Spatafora J."/>
            <person name="Crous P."/>
            <person name="Grigoriev I."/>
        </authorList>
    </citation>
    <scope>NUCLEOTIDE SEQUENCE</scope>
    <source>
        <strain evidence="13">CBS 116435</strain>
    </source>
</reference>
<gene>
    <name evidence="13" type="ORF">K431DRAFT_219896</name>
</gene>
<evidence type="ECO:0000256" key="2">
    <source>
        <dbReference type="ARBA" id="ARBA00022552"/>
    </source>
</evidence>
<evidence type="ECO:0000313" key="13">
    <source>
        <dbReference type="EMBL" id="KAF2723505.1"/>
    </source>
</evidence>
<feature type="binding site" evidence="11">
    <location>
        <begin position="161"/>
        <end position="167"/>
    </location>
    <ligand>
        <name>S-adenosyl-L-methionine</name>
        <dbReference type="ChEBI" id="CHEBI:59789"/>
    </ligand>
</feature>
<keyword evidence="8" id="KW-0496">Mitochondrion</keyword>
<sequence>MPALTKAAQKQAQAAEDSFNRTYATQYGNERWSNSLYPALAAPTRYAALVNQYAATESLPEFLTKLCLTNSVAGALSGLEIVDLPSNNKDQDSKRMVTYQAKLSHEGAASPPTEVQFPAPQVAHHKNPALRLMTHWNLDAASLLAVHLLSPQPGDKVLDLCAAPGGKSITMAQLLRSPTSTPEKPSLGNGCLHSNELDNTRNKRLAANLAEYLPASLFKTGALKVMKSDASQLDAVTTFPLGPGGYDKVLVDAPCSSERHIIHAHVKARRSGRVADEMATWRPGGSKKLAKIQAALLFTALKAARMDGMVLYATCSLSTEENDGVVEKVLQTVEKERKKGTIDWAIIRWEDWAERTKHGWIVLPDHANGYLWGPLYFTLLRKRLGP</sequence>
<dbReference type="EMBL" id="MU003776">
    <property type="protein sequence ID" value="KAF2723505.1"/>
    <property type="molecule type" value="Genomic_DNA"/>
</dbReference>
<comment type="caution">
    <text evidence="13">The sequence shown here is derived from an EMBL/GenBank/DDBJ whole genome shotgun (WGS) entry which is preliminary data.</text>
</comment>
<evidence type="ECO:0000256" key="1">
    <source>
        <dbReference type="ARBA" id="ARBA00004173"/>
    </source>
</evidence>
<comment type="similarity">
    <text evidence="11">Belongs to the class I-like SAM-binding methyltransferase superfamily. RsmB/NOP family.</text>
</comment>
<evidence type="ECO:0000256" key="8">
    <source>
        <dbReference type="ARBA" id="ARBA00023128"/>
    </source>
</evidence>